<evidence type="ECO:0000256" key="11">
    <source>
        <dbReference type="ARBA" id="ARBA00023286"/>
    </source>
</evidence>
<dbReference type="Proteomes" id="UP000504606">
    <property type="component" value="Unplaced"/>
</dbReference>
<evidence type="ECO:0000256" key="5">
    <source>
        <dbReference type="ARBA" id="ARBA00022692"/>
    </source>
</evidence>
<organism evidence="18 19">
    <name type="scientific">Frankliniella occidentalis</name>
    <name type="common">Western flower thrips</name>
    <name type="synonym">Euthrips occidentalis</name>
    <dbReference type="NCBI Taxonomy" id="133901"/>
    <lineage>
        <taxon>Eukaryota</taxon>
        <taxon>Metazoa</taxon>
        <taxon>Ecdysozoa</taxon>
        <taxon>Arthropoda</taxon>
        <taxon>Hexapoda</taxon>
        <taxon>Insecta</taxon>
        <taxon>Pterygota</taxon>
        <taxon>Neoptera</taxon>
        <taxon>Paraneoptera</taxon>
        <taxon>Thysanoptera</taxon>
        <taxon>Terebrantia</taxon>
        <taxon>Thripoidea</taxon>
        <taxon>Thripidae</taxon>
        <taxon>Frankliniella</taxon>
    </lineage>
</organism>
<dbReference type="Gene3D" id="3.40.190.10">
    <property type="entry name" value="Periplasmic binding protein-like II"/>
    <property type="match status" value="1"/>
</dbReference>
<feature type="signal peptide" evidence="15">
    <location>
        <begin position="1"/>
        <end position="29"/>
    </location>
</feature>
<keyword evidence="11" id="KW-1071">Ligand-gated ion channel</keyword>
<dbReference type="Pfam" id="PF10613">
    <property type="entry name" value="Lig_chan-Glu_bd"/>
    <property type="match status" value="1"/>
</dbReference>
<feature type="transmembrane region" description="Helical" evidence="14">
    <location>
        <begin position="426"/>
        <end position="443"/>
    </location>
</feature>
<feature type="compositionally biased region" description="Low complexity" evidence="13">
    <location>
        <begin position="884"/>
        <end position="931"/>
    </location>
</feature>
<keyword evidence="10" id="KW-0325">Glycoprotein</keyword>
<dbReference type="SUPFAM" id="SSF53850">
    <property type="entry name" value="Periplasmic binding protein-like II"/>
    <property type="match status" value="1"/>
</dbReference>
<keyword evidence="3" id="KW-0813">Transport</keyword>
<accession>A0A9C6U6H6</accession>
<evidence type="ECO:0000256" key="7">
    <source>
        <dbReference type="ARBA" id="ARBA00023065"/>
    </source>
</evidence>
<sequence>MLEAQSLVVMRRFTCWLVLLAAAAQQCAWSTASAKATSRARPPTRRASHLFRVPHRLEQDAAFQIGVNLTNATRDIVAGLPVDRITLVFDGTIDARFRRLLPVSLHLADILTQSYSISTQKLMDEYIDHIRQTMARYEGMTSIIFCSRKSSEKLINTIRNANLIQRNILYMFYYELWPPSDVFLGALQEAMRVAVISNPRPGTYRIYYTQATPEGSGTLKLVNWWSSSATLFRYPVLPPASRIYTDLRGRTLHVPVLHKPPWNFVTYTNKTFLVEGGRDHELLLLLADKLHFRFDYFDPPERSQGSAFVETTDHNKTFPGIIGLISERRADLALGDITITFERSQAVEFSFLTLADSGAFVTKTPSRLNEALALVRPFQMEVWPVLVLTMLLTGPLLFGVLEAPRLWRGKAWMAKRGRKRISDRKLFGNAVWFSIALFFKQSVRGPEDSHRVRLLTILLSFAATYVIGDMYSANLTSLLARPGRERPISNLEQLAEAMETRGYQLLVEKHSSSYNVLENGTGVYERLWRLMLRQREMAEVASGEDGMVRVGREPNLAMLGGRETLYFDTRRFGAHRFHLSEKLYTRYSAIAMQIGCPYSESVNNILMQLFEAGILTKMTEEEYEKLGDKLHDQGPMLPERTDGAGDEDGQGDEEGGDGEDGAATTLTPADYGFYQEDDYYDYPQPQDYGAPNCHEGCPQPSAPSETSTATPPTTTTPTTTTPIAPEGPAEGSEREVKKGGRSTSSTDETLRPISIKMLQGAFYALLAGYVLAALAFWSELATKRLERCSCHCYAATRACAERPWVRCWVRSSACCRCCDSVRGHAAATKQRFRQAVAAALVMLRASSDEDDDEEVDNASVADRPVTHEYLKAYLRNEQLLRRPSNTTSSSSSASVSQQTSFATFTTHTRTSRFKSSSRSSPPSSSPGSSISCIRPFIN</sequence>
<dbReference type="GO" id="GO:0005886">
    <property type="term" value="C:plasma membrane"/>
    <property type="evidence" value="ECO:0007669"/>
    <property type="project" value="UniProtKB-SubCell"/>
</dbReference>
<evidence type="ECO:0000256" key="4">
    <source>
        <dbReference type="ARBA" id="ARBA00022475"/>
    </source>
</evidence>
<feature type="compositionally biased region" description="Low complexity" evidence="13">
    <location>
        <begin position="702"/>
        <end position="730"/>
    </location>
</feature>
<evidence type="ECO:0000256" key="10">
    <source>
        <dbReference type="ARBA" id="ARBA00023180"/>
    </source>
</evidence>
<feature type="region of interest" description="Disordered" evidence="13">
    <location>
        <begin position="629"/>
        <end position="747"/>
    </location>
</feature>
<dbReference type="InterPro" id="IPR001320">
    <property type="entry name" value="Iontro_rcpt_C"/>
</dbReference>
<dbReference type="OrthoDB" id="5984008at2759"/>
<evidence type="ECO:0000256" key="3">
    <source>
        <dbReference type="ARBA" id="ARBA00022448"/>
    </source>
</evidence>
<evidence type="ECO:0000259" key="17">
    <source>
        <dbReference type="Pfam" id="PF10613"/>
    </source>
</evidence>
<keyword evidence="9 19" id="KW-0675">Receptor</keyword>
<dbReference type="PANTHER" id="PTHR42643:SF30">
    <property type="entry name" value="IONOTROPIC RECEPTOR 40A-RELATED"/>
    <property type="match status" value="1"/>
</dbReference>
<evidence type="ECO:0000256" key="14">
    <source>
        <dbReference type="SAM" id="Phobius"/>
    </source>
</evidence>
<evidence type="ECO:0000256" key="1">
    <source>
        <dbReference type="ARBA" id="ARBA00004651"/>
    </source>
</evidence>
<dbReference type="AlphaFoldDB" id="A0A9C6U6H6"/>
<dbReference type="InterPro" id="IPR052192">
    <property type="entry name" value="Insect_Ionotropic_Sensory_Rcpt"/>
</dbReference>
<evidence type="ECO:0000313" key="18">
    <source>
        <dbReference type="Proteomes" id="UP000504606"/>
    </source>
</evidence>
<keyword evidence="5 14" id="KW-0812">Transmembrane</keyword>
<dbReference type="GO" id="GO:0050906">
    <property type="term" value="P:detection of stimulus involved in sensory perception"/>
    <property type="evidence" value="ECO:0007669"/>
    <property type="project" value="UniProtKB-ARBA"/>
</dbReference>
<dbReference type="InterPro" id="IPR019594">
    <property type="entry name" value="Glu/Gly-bd"/>
</dbReference>
<feature type="domain" description="Ionotropic glutamate receptor C-terminal" evidence="16">
    <location>
        <begin position="380"/>
        <end position="768"/>
    </location>
</feature>
<name>A0A9C6U6H6_FRAOC</name>
<protein>
    <submittedName>
        <fullName evidence="19">Ionotropic receptor 40a isoform X1</fullName>
    </submittedName>
</protein>
<evidence type="ECO:0000259" key="16">
    <source>
        <dbReference type="Pfam" id="PF00060"/>
    </source>
</evidence>
<comment type="subcellular location">
    <subcellularLocation>
        <location evidence="1">Cell membrane</location>
        <topology evidence="1">Multi-pass membrane protein</topology>
    </subcellularLocation>
</comment>
<dbReference type="CTD" id="35449"/>
<keyword evidence="12" id="KW-0407">Ion channel</keyword>
<dbReference type="Pfam" id="PF00060">
    <property type="entry name" value="Lig_chan"/>
    <property type="match status" value="1"/>
</dbReference>
<dbReference type="GO" id="GO:0015276">
    <property type="term" value="F:ligand-gated monoatomic ion channel activity"/>
    <property type="evidence" value="ECO:0007669"/>
    <property type="project" value="InterPro"/>
</dbReference>
<keyword evidence="6 14" id="KW-1133">Transmembrane helix</keyword>
<feature type="domain" description="Ionotropic glutamate receptor L-glutamate and glycine-binding" evidence="17">
    <location>
        <begin position="276"/>
        <end position="351"/>
    </location>
</feature>
<keyword evidence="18" id="KW-1185">Reference proteome</keyword>
<feature type="transmembrane region" description="Helical" evidence="14">
    <location>
        <begin position="760"/>
        <end position="778"/>
    </location>
</feature>
<evidence type="ECO:0000313" key="19">
    <source>
        <dbReference type="RefSeq" id="XP_052122663.1"/>
    </source>
</evidence>
<dbReference type="PANTHER" id="PTHR42643">
    <property type="entry name" value="IONOTROPIC RECEPTOR 20A-RELATED"/>
    <property type="match status" value="1"/>
</dbReference>
<feature type="transmembrane region" description="Helical" evidence="14">
    <location>
        <begin position="455"/>
        <end position="480"/>
    </location>
</feature>
<evidence type="ECO:0000256" key="6">
    <source>
        <dbReference type="ARBA" id="ARBA00022989"/>
    </source>
</evidence>
<feature type="transmembrane region" description="Helical" evidence="14">
    <location>
        <begin position="382"/>
        <end position="405"/>
    </location>
</feature>
<proteinExistence type="inferred from homology"/>
<feature type="region of interest" description="Disordered" evidence="13">
    <location>
        <begin position="881"/>
        <end position="931"/>
    </location>
</feature>
<keyword evidence="8 14" id="KW-0472">Membrane</keyword>
<reference evidence="19" key="1">
    <citation type="submission" date="2025-08" db="UniProtKB">
        <authorList>
            <consortium name="RefSeq"/>
        </authorList>
    </citation>
    <scope>IDENTIFICATION</scope>
    <source>
        <tissue evidence="19">Whole organism</tissue>
    </source>
</reference>
<comment type="similarity">
    <text evidence="2">Belongs to the glutamate-gated ion channel (TC 1.A.10.1) family.</text>
</comment>
<keyword evidence="7" id="KW-0406">Ion transport</keyword>
<dbReference type="KEGG" id="foc:113203284"/>
<dbReference type="RefSeq" id="XP_052122663.1">
    <property type="nucleotide sequence ID" value="XM_052266703.1"/>
</dbReference>
<evidence type="ECO:0000256" key="9">
    <source>
        <dbReference type="ARBA" id="ARBA00023170"/>
    </source>
</evidence>
<evidence type="ECO:0000256" key="13">
    <source>
        <dbReference type="SAM" id="MobiDB-lite"/>
    </source>
</evidence>
<evidence type="ECO:0000256" key="15">
    <source>
        <dbReference type="SAM" id="SignalP"/>
    </source>
</evidence>
<feature type="chain" id="PRO_5039301154" evidence="15">
    <location>
        <begin position="30"/>
        <end position="938"/>
    </location>
</feature>
<keyword evidence="15" id="KW-0732">Signal</keyword>
<dbReference type="GeneID" id="113203284"/>
<dbReference type="Gene3D" id="1.10.287.70">
    <property type="match status" value="1"/>
</dbReference>
<evidence type="ECO:0000256" key="8">
    <source>
        <dbReference type="ARBA" id="ARBA00023136"/>
    </source>
</evidence>
<keyword evidence="4" id="KW-1003">Cell membrane</keyword>
<evidence type="ECO:0000256" key="12">
    <source>
        <dbReference type="ARBA" id="ARBA00023303"/>
    </source>
</evidence>
<feature type="compositionally biased region" description="Acidic residues" evidence="13">
    <location>
        <begin position="644"/>
        <end position="660"/>
    </location>
</feature>
<gene>
    <name evidence="19" type="primary">LOC113203284</name>
</gene>
<evidence type="ECO:0000256" key="2">
    <source>
        <dbReference type="ARBA" id="ARBA00008685"/>
    </source>
</evidence>